<protein>
    <submittedName>
        <fullName evidence="1">Aminotransferase</fullName>
    </submittedName>
</protein>
<accession>A0ACB5RWB0</accession>
<comment type="caution">
    <text evidence="1">The sequence shown here is derived from an EMBL/GenBank/DDBJ whole genome shotgun (WGS) entry which is preliminary data.</text>
</comment>
<proteinExistence type="predicted"/>
<reference evidence="1" key="1">
    <citation type="submission" date="2024-09" db="EMBL/GenBank/DDBJ databases">
        <title>Draft Genome Sequences of Neofusicoccum parvum.</title>
        <authorList>
            <person name="Ashida A."/>
            <person name="Camagna M."/>
            <person name="Tanaka A."/>
            <person name="Takemoto D."/>
        </authorList>
    </citation>
    <scope>NUCLEOTIDE SEQUENCE</scope>
    <source>
        <strain evidence="1">PPO83</strain>
    </source>
</reference>
<evidence type="ECO:0000313" key="1">
    <source>
        <dbReference type="EMBL" id="GME24860.1"/>
    </source>
</evidence>
<evidence type="ECO:0000313" key="2">
    <source>
        <dbReference type="Proteomes" id="UP001165186"/>
    </source>
</evidence>
<organism evidence="1 2">
    <name type="scientific">Neofusicoccum parvum</name>
    <dbReference type="NCBI Taxonomy" id="310453"/>
    <lineage>
        <taxon>Eukaryota</taxon>
        <taxon>Fungi</taxon>
        <taxon>Dikarya</taxon>
        <taxon>Ascomycota</taxon>
        <taxon>Pezizomycotina</taxon>
        <taxon>Dothideomycetes</taxon>
        <taxon>Dothideomycetes incertae sedis</taxon>
        <taxon>Botryosphaeriales</taxon>
        <taxon>Botryosphaeriaceae</taxon>
        <taxon>Neofusicoccum</taxon>
    </lineage>
</organism>
<dbReference type="EMBL" id="BSXG01000016">
    <property type="protein sequence ID" value="GME24860.1"/>
    <property type="molecule type" value="Genomic_DNA"/>
</dbReference>
<keyword evidence="2" id="KW-1185">Reference proteome</keyword>
<name>A0ACB5RWB0_9PEZI</name>
<sequence length="413" mass="44498">MVQIKQFAVERWMDDHETTAKYNLAETCCASISLHDLLSLSSSPSKNIFDFSQKQVYGAIRGSEALRSNIAALYNSNTAFDNGESSSAPAMTADNVLVTNGAIQANFLALYTNIGPGDHVICHYPTYQQLYSVPESFGADVSLWRAKEDEGWRLDLDELQELIRPNTKLIIINNPQNPTGATIPYATLSGLVTIARAHSIFIHSDEVYHPLFHTPTSTSPNRTPSILSFPYPNILATGSMSKAFSLAGIRLGWIASPSAATVAACASTRDYTTISVSQLDDAVATFALAPATVPALLARNVALARENLVVLATFVDEFKEGCRWAGPPAAGTTAFVQFMGPGGRPVNDVAFCEGLLAKEGVLVAPGSACFGEGVDFKGYVRIGYVQEREVMVEGLEALRRFMREGFGDVPLAA</sequence>
<keyword evidence="1" id="KW-0808">Transferase</keyword>
<keyword evidence="1" id="KW-0032">Aminotransferase</keyword>
<gene>
    <name evidence="1" type="primary">g3551</name>
    <name evidence="1" type="ORF">NpPPO83_00003551</name>
</gene>
<dbReference type="Proteomes" id="UP001165186">
    <property type="component" value="Unassembled WGS sequence"/>
</dbReference>